<evidence type="ECO:0000313" key="8">
    <source>
        <dbReference type="Proteomes" id="UP000429555"/>
    </source>
</evidence>
<evidence type="ECO:0000313" key="7">
    <source>
        <dbReference type="EMBL" id="MVW74377.1"/>
    </source>
</evidence>
<dbReference type="InterPro" id="IPR006054">
    <property type="entry name" value="DnaQ"/>
</dbReference>
<comment type="catalytic activity">
    <reaction evidence="5">
        <text>DNA(n) + a 2'-deoxyribonucleoside 5'-triphosphate = DNA(n+1) + diphosphate</text>
        <dbReference type="Rhea" id="RHEA:22508"/>
        <dbReference type="Rhea" id="RHEA-COMP:17339"/>
        <dbReference type="Rhea" id="RHEA-COMP:17340"/>
        <dbReference type="ChEBI" id="CHEBI:33019"/>
        <dbReference type="ChEBI" id="CHEBI:61560"/>
        <dbReference type="ChEBI" id="CHEBI:173112"/>
        <dbReference type="EC" id="2.7.7.7"/>
    </reaction>
</comment>
<dbReference type="PANTHER" id="PTHR30231:SF4">
    <property type="entry name" value="PROTEIN NEN2"/>
    <property type="match status" value="1"/>
</dbReference>
<dbReference type="GO" id="GO:0003677">
    <property type="term" value="F:DNA binding"/>
    <property type="evidence" value="ECO:0007669"/>
    <property type="project" value="InterPro"/>
</dbReference>
<sequence length="234" mass="25984">MSKFTWFSGRGPALTHNQLERLRALREPAELDERSLRQQRFVVLDLETSGLNMRRDQVLSIGAVVIDNGAIDLSQQFECTLQRDGHQASASTLIHGIAPSQIANGVEPAEALLDFMEFVGDSPLLAFHAEFDQRMLARALKQSLGYRLRHAFLDVAEIAPLICPQAKPGLAGLDDWTAHFGLQVQERHHASADALATAELALILLSKARQQQLDSLPALLQALNSRRRQRAYSM</sequence>
<keyword evidence="8" id="KW-1185">Reference proteome</keyword>
<keyword evidence="4 7" id="KW-0269">Exonuclease</keyword>
<evidence type="ECO:0000256" key="3">
    <source>
        <dbReference type="ARBA" id="ARBA00022801"/>
    </source>
</evidence>
<dbReference type="PANTHER" id="PTHR30231">
    <property type="entry name" value="DNA POLYMERASE III SUBUNIT EPSILON"/>
    <property type="match status" value="1"/>
</dbReference>
<dbReference type="Pfam" id="PF00929">
    <property type="entry name" value="RNase_T"/>
    <property type="match status" value="1"/>
</dbReference>
<dbReference type="NCBIfam" id="TIGR00573">
    <property type="entry name" value="dnaq"/>
    <property type="match status" value="1"/>
</dbReference>
<reference evidence="7 8" key="1">
    <citation type="submission" date="2019-11" db="EMBL/GenBank/DDBJ databases">
        <title>Pseudomonas flavidum sp. nov., isolated from Baiyang Lake.</title>
        <authorList>
            <person name="Zhao Y."/>
        </authorList>
    </citation>
    <scope>NUCLEOTIDE SEQUENCE [LARGE SCALE GENOMIC DNA]</scope>
    <source>
        <strain evidence="8">R-22-3 w-18</strain>
    </source>
</reference>
<dbReference type="InterPro" id="IPR036397">
    <property type="entry name" value="RNaseH_sf"/>
</dbReference>
<dbReference type="EMBL" id="WKJZ01000001">
    <property type="protein sequence ID" value="MVW74377.1"/>
    <property type="molecule type" value="Genomic_DNA"/>
</dbReference>
<keyword evidence="2" id="KW-0540">Nuclease</keyword>
<keyword evidence="3" id="KW-0378">Hydrolase</keyword>
<feature type="domain" description="Exonuclease" evidence="6">
    <location>
        <begin position="40"/>
        <end position="210"/>
    </location>
</feature>
<proteinExistence type="predicted"/>
<evidence type="ECO:0000256" key="1">
    <source>
        <dbReference type="ARBA" id="ARBA00012417"/>
    </source>
</evidence>
<dbReference type="AlphaFoldDB" id="A0A6I4KQP2"/>
<dbReference type="RefSeq" id="WP_160343330.1">
    <property type="nucleotide sequence ID" value="NZ_WKJZ01000001.1"/>
</dbReference>
<dbReference type="SMART" id="SM00479">
    <property type="entry name" value="EXOIII"/>
    <property type="match status" value="1"/>
</dbReference>
<dbReference type="EC" id="2.7.7.7" evidence="1"/>
<comment type="caution">
    <text evidence="7">The sequence shown here is derived from an EMBL/GenBank/DDBJ whole genome shotgun (WGS) entry which is preliminary data.</text>
</comment>
<dbReference type="CDD" id="cd06127">
    <property type="entry name" value="DEDDh"/>
    <property type="match status" value="1"/>
</dbReference>
<dbReference type="Proteomes" id="UP000429555">
    <property type="component" value="Unassembled WGS sequence"/>
</dbReference>
<protein>
    <recommendedName>
        <fullName evidence="1">DNA-directed DNA polymerase</fullName>
        <ecNumber evidence="1">2.7.7.7</ecNumber>
    </recommendedName>
</protein>
<dbReference type="InterPro" id="IPR013520">
    <property type="entry name" value="Ribonucl_H"/>
</dbReference>
<dbReference type="SUPFAM" id="SSF53098">
    <property type="entry name" value="Ribonuclease H-like"/>
    <property type="match status" value="1"/>
</dbReference>
<name>A0A6I4KQP2_9PSED</name>
<organism evidence="7 8">
    <name type="scientific">Pseudomonas xionganensis</name>
    <dbReference type="NCBI Taxonomy" id="2654845"/>
    <lineage>
        <taxon>Bacteria</taxon>
        <taxon>Pseudomonadati</taxon>
        <taxon>Pseudomonadota</taxon>
        <taxon>Gammaproteobacteria</taxon>
        <taxon>Pseudomonadales</taxon>
        <taxon>Pseudomonadaceae</taxon>
        <taxon>Pseudomonas</taxon>
    </lineage>
</organism>
<evidence type="ECO:0000256" key="4">
    <source>
        <dbReference type="ARBA" id="ARBA00022839"/>
    </source>
</evidence>
<evidence type="ECO:0000256" key="5">
    <source>
        <dbReference type="ARBA" id="ARBA00049244"/>
    </source>
</evidence>
<evidence type="ECO:0000259" key="6">
    <source>
        <dbReference type="SMART" id="SM00479"/>
    </source>
</evidence>
<dbReference type="GO" id="GO:0008408">
    <property type="term" value="F:3'-5' exonuclease activity"/>
    <property type="evidence" value="ECO:0007669"/>
    <property type="project" value="TreeGrafter"/>
</dbReference>
<dbReference type="InterPro" id="IPR012337">
    <property type="entry name" value="RNaseH-like_sf"/>
</dbReference>
<dbReference type="GO" id="GO:0006260">
    <property type="term" value="P:DNA replication"/>
    <property type="evidence" value="ECO:0007669"/>
    <property type="project" value="InterPro"/>
</dbReference>
<dbReference type="GO" id="GO:0003887">
    <property type="term" value="F:DNA-directed DNA polymerase activity"/>
    <property type="evidence" value="ECO:0007669"/>
    <property type="project" value="UniProtKB-EC"/>
</dbReference>
<accession>A0A6I4KQP2</accession>
<dbReference type="Gene3D" id="3.30.420.10">
    <property type="entry name" value="Ribonuclease H-like superfamily/Ribonuclease H"/>
    <property type="match status" value="1"/>
</dbReference>
<dbReference type="GO" id="GO:0005829">
    <property type="term" value="C:cytosol"/>
    <property type="evidence" value="ECO:0007669"/>
    <property type="project" value="TreeGrafter"/>
</dbReference>
<evidence type="ECO:0000256" key="2">
    <source>
        <dbReference type="ARBA" id="ARBA00022722"/>
    </source>
</evidence>
<gene>
    <name evidence="7" type="ORF">GJV18_03510</name>
</gene>